<sequence length="180" mass="20169">MTNFIVQLLASEKGVAWLSGLSWVVIFGAAILSFLPGMDVQAMDLISISNSMITISAIIFGIMGAWLSLVKVEYREQIKEKVPKRENVQDILNKAENLSGIITTSCVILFICIIYNFAYYVFSNYAFFQSIKSELKGLSLSVLVFLGGIQIRLLIAIMWSGVDHVLDLYSLKDQLEDERD</sequence>
<keyword evidence="1" id="KW-0472">Membrane</keyword>
<evidence type="ECO:0000256" key="1">
    <source>
        <dbReference type="SAM" id="Phobius"/>
    </source>
</evidence>
<reference evidence="2 3" key="1">
    <citation type="journal article" date="2012" name="Stand. Genomic Sci.">
        <title>Complete genome sequence of the melanogenic marine bacterium Marinomonas mediterranea type strain (MMB-1(T)).</title>
        <authorList>
            <person name="Lucas-Elio P."/>
            <person name="Goodwin L."/>
            <person name="Woyke T."/>
            <person name="Pitluck S."/>
            <person name="Nolan M."/>
            <person name="Kyrpides N.C."/>
            <person name="Detter J.C."/>
            <person name="Copeland A."/>
            <person name="Teshima H."/>
            <person name="Bruce D."/>
            <person name="Detter C."/>
            <person name="Tapia R."/>
            <person name="Han S."/>
            <person name="Land M.L."/>
            <person name="Ivanova N."/>
            <person name="Mikhailova N."/>
            <person name="Johnston A.W."/>
            <person name="Sanchez-Amat A."/>
        </authorList>
    </citation>
    <scope>NUCLEOTIDE SEQUENCE [LARGE SCALE GENOMIC DNA]</scope>
    <source>
        <strain evidence="3">ATCC 700492 / JCM 21426 / NBRC 103028 / MMB-1</strain>
    </source>
</reference>
<dbReference type="Proteomes" id="UP000001062">
    <property type="component" value="Chromosome"/>
</dbReference>
<gene>
    <name evidence="2" type="ordered locus">Marme_3691</name>
</gene>
<evidence type="ECO:0000313" key="2">
    <source>
        <dbReference type="EMBL" id="ADZ92902.1"/>
    </source>
</evidence>
<feature type="transmembrane region" description="Helical" evidence="1">
    <location>
        <begin position="47"/>
        <end position="69"/>
    </location>
</feature>
<dbReference type="AlphaFoldDB" id="F2JW14"/>
<dbReference type="PATRIC" id="fig|717774.3.peg.3803"/>
<protein>
    <submittedName>
        <fullName evidence="2">Uncharacterized protein</fullName>
    </submittedName>
</protein>
<dbReference type="KEGG" id="mme:Marme_3691"/>
<dbReference type="HOGENOM" id="CLU_1494564_0_0_6"/>
<proteinExistence type="predicted"/>
<feature type="transmembrane region" description="Helical" evidence="1">
    <location>
        <begin position="15"/>
        <end position="35"/>
    </location>
</feature>
<dbReference type="EMBL" id="CP002583">
    <property type="protein sequence ID" value="ADZ92902.1"/>
    <property type="molecule type" value="Genomic_DNA"/>
</dbReference>
<dbReference type="RefSeq" id="WP_013662804.1">
    <property type="nucleotide sequence ID" value="NC_015276.1"/>
</dbReference>
<feature type="transmembrane region" description="Helical" evidence="1">
    <location>
        <begin position="142"/>
        <end position="162"/>
    </location>
</feature>
<dbReference type="OrthoDB" id="6638186at2"/>
<keyword evidence="3" id="KW-1185">Reference proteome</keyword>
<organism evidence="2 3">
    <name type="scientific">Marinomonas mediterranea (strain ATCC 700492 / JCM 21426 / NBRC 103028 / MMB-1)</name>
    <dbReference type="NCBI Taxonomy" id="717774"/>
    <lineage>
        <taxon>Bacteria</taxon>
        <taxon>Pseudomonadati</taxon>
        <taxon>Pseudomonadota</taxon>
        <taxon>Gammaproteobacteria</taxon>
        <taxon>Oceanospirillales</taxon>
        <taxon>Oceanospirillaceae</taxon>
        <taxon>Marinomonas</taxon>
    </lineage>
</organism>
<feature type="transmembrane region" description="Helical" evidence="1">
    <location>
        <begin position="101"/>
        <end position="122"/>
    </location>
</feature>
<dbReference type="STRING" id="717774.Marme_3691"/>
<accession>F2JW14</accession>
<keyword evidence="1" id="KW-0812">Transmembrane</keyword>
<keyword evidence="1" id="KW-1133">Transmembrane helix</keyword>
<name>F2JW14_MARM1</name>
<evidence type="ECO:0000313" key="3">
    <source>
        <dbReference type="Proteomes" id="UP000001062"/>
    </source>
</evidence>